<feature type="region of interest" description="Disordered" evidence="1">
    <location>
        <begin position="421"/>
        <end position="478"/>
    </location>
</feature>
<gene>
    <name evidence="2" type="ORF">Lfee_0780</name>
</gene>
<evidence type="ECO:0000256" key="1">
    <source>
        <dbReference type="SAM" id="MobiDB-lite"/>
    </source>
</evidence>
<dbReference type="PATRIC" id="fig|453.4.peg.844"/>
<dbReference type="EMBL" id="LNYB01000023">
    <property type="protein sequence ID" value="KTD02625.1"/>
    <property type="molecule type" value="Genomic_DNA"/>
</dbReference>
<feature type="compositionally biased region" description="Basic and acidic residues" evidence="1">
    <location>
        <begin position="421"/>
        <end position="438"/>
    </location>
</feature>
<comment type="caution">
    <text evidence="2">The sequence shown here is derived from an EMBL/GenBank/DDBJ whole genome shotgun (WGS) entry which is preliminary data.</text>
</comment>
<evidence type="ECO:0000313" key="3">
    <source>
        <dbReference type="Proteomes" id="UP000054698"/>
    </source>
</evidence>
<dbReference type="STRING" id="453.Lfee_0780"/>
<sequence length="478" mass="52727">MADPTNIKTRGQKIKNAFTLGAMSTEQQAAYWDEHRKSVGIEGGITARTTMENYSSKKLKDLSDFDKIVDADKKPLKTTTPDGKSITEKFGSDPDLVNGIKEVFAKTPATEKAISDFTKDVTNLHTLVMANPPQYSAAGIANVLQEKKSDALATIKAQQAKELERLNDKFAPANPPARNEFREKIKAAMGPGTTEEQVDKVKDDMLKATKASHASQIKRAEAEFNHSVKKFYSAMQKEFDRIAFLGDRYERDKQMRAAIDTLAAQRAANEPRRSTTVSIQADQSTAILRGIKVQDLDTINTLTGRSLTKNTDGSYSMKLSKDWIFFDRKARDLTKSVEKDLASLAHTVKATGAETITMELTAADPDKAKELGKKAYEAAIKAGFEPRDINIVVNGKSLTEKYEKGKLKEEDKLFDDEPGRLRKAKSEAAKIAQEREGRVFNSPGAKTETVSIKQKLQEMRTTTPPPTPSTTPSLGGTI</sequence>
<dbReference type="RefSeq" id="WP_058444084.1">
    <property type="nucleotide sequence ID" value="NZ_CAAAHT010000014.1"/>
</dbReference>
<dbReference type="Proteomes" id="UP000054698">
    <property type="component" value="Unassembled WGS sequence"/>
</dbReference>
<accession>A0A0W0U4E9</accession>
<dbReference type="AlphaFoldDB" id="A0A0W0U4E9"/>
<evidence type="ECO:0000313" key="2">
    <source>
        <dbReference type="EMBL" id="KTD02625.1"/>
    </source>
</evidence>
<name>A0A0W0U4E9_9GAMM</name>
<protein>
    <submittedName>
        <fullName evidence="2">Coiled coil domain-containing protein</fullName>
    </submittedName>
</protein>
<organism evidence="2 3">
    <name type="scientific">Legionella feeleii</name>
    <dbReference type="NCBI Taxonomy" id="453"/>
    <lineage>
        <taxon>Bacteria</taxon>
        <taxon>Pseudomonadati</taxon>
        <taxon>Pseudomonadota</taxon>
        <taxon>Gammaproteobacteria</taxon>
        <taxon>Legionellales</taxon>
        <taxon>Legionellaceae</taxon>
        <taxon>Legionella</taxon>
    </lineage>
</organism>
<proteinExistence type="predicted"/>
<reference evidence="2 3" key="1">
    <citation type="submission" date="2015-11" db="EMBL/GenBank/DDBJ databases">
        <title>Genomic analysis of 38 Legionella species identifies large and diverse effector repertoires.</title>
        <authorList>
            <person name="Burstein D."/>
            <person name="Amaro F."/>
            <person name="Zusman T."/>
            <person name="Lifshitz Z."/>
            <person name="Cohen O."/>
            <person name="Gilbert J.A."/>
            <person name="Pupko T."/>
            <person name="Shuman H.A."/>
            <person name="Segal G."/>
        </authorList>
    </citation>
    <scope>NUCLEOTIDE SEQUENCE [LARGE SCALE GENOMIC DNA]</scope>
    <source>
        <strain evidence="2 3">WO-44C</strain>
    </source>
</reference>
<dbReference type="OrthoDB" id="5651348at2"/>
<keyword evidence="3" id="KW-1185">Reference proteome</keyword>